<dbReference type="PANTHER" id="PTHR43391:SF14">
    <property type="entry name" value="DEHYDROGENASE_REDUCTASE SDR FAMILY PROTEIN 7-LIKE"/>
    <property type="match status" value="1"/>
</dbReference>
<dbReference type="EMBL" id="QUNR01000003">
    <property type="protein sequence ID" value="REH37831.1"/>
    <property type="molecule type" value="Genomic_DNA"/>
</dbReference>
<evidence type="ECO:0000256" key="2">
    <source>
        <dbReference type="ARBA" id="ARBA00022857"/>
    </source>
</evidence>
<dbReference type="PRINTS" id="PR00080">
    <property type="entry name" value="SDRFAMILY"/>
</dbReference>
<keyword evidence="3" id="KW-0560">Oxidoreductase</keyword>
<dbReference type="NCBIfam" id="NF004196">
    <property type="entry name" value="PRK05650.1"/>
    <property type="match status" value="1"/>
</dbReference>
<dbReference type="AlphaFoldDB" id="A0A3E0H3W0"/>
<dbReference type="CDD" id="cd05233">
    <property type="entry name" value="SDR_c"/>
    <property type="match status" value="1"/>
</dbReference>
<evidence type="ECO:0000256" key="1">
    <source>
        <dbReference type="ARBA" id="ARBA00006484"/>
    </source>
</evidence>
<dbReference type="InterPro" id="IPR002347">
    <property type="entry name" value="SDR_fam"/>
</dbReference>
<name>A0A3E0H3W0_9GAMM</name>
<evidence type="ECO:0000313" key="6">
    <source>
        <dbReference type="Proteomes" id="UP000256774"/>
    </source>
</evidence>
<accession>A0A3E0H3W0</accession>
<organism evidence="5 6">
    <name type="scientific">Paraperlucidibaca baekdonensis</name>
    <dbReference type="NCBI Taxonomy" id="748120"/>
    <lineage>
        <taxon>Bacteria</taxon>
        <taxon>Pseudomonadati</taxon>
        <taxon>Pseudomonadota</taxon>
        <taxon>Gammaproteobacteria</taxon>
        <taxon>Moraxellales</taxon>
        <taxon>Moraxellaceae</taxon>
        <taxon>Paraperlucidibaca</taxon>
    </lineage>
</organism>
<comment type="caution">
    <text evidence="5">The sequence shown here is derived from an EMBL/GenBank/DDBJ whole genome shotgun (WGS) entry which is preliminary data.</text>
</comment>
<protein>
    <submittedName>
        <fullName evidence="5">Short-subunit dehydrogenase</fullName>
    </submittedName>
</protein>
<gene>
    <name evidence="5" type="ORF">DFR26_1615</name>
</gene>
<evidence type="ECO:0000256" key="3">
    <source>
        <dbReference type="ARBA" id="ARBA00023002"/>
    </source>
</evidence>
<keyword evidence="2" id="KW-0521">NADP</keyword>
<proteinExistence type="inferred from homology"/>
<dbReference type="Proteomes" id="UP000256774">
    <property type="component" value="Unassembled WGS sequence"/>
</dbReference>
<dbReference type="Gene3D" id="3.40.50.720">
    <property type="entry name" value="NAD(P)-binding Rossmann-like Domain"/>
    <property type="match status" value="1"/>
</dbReference>
<dbReference type="Pfam" id="PF00106">
    <property type="entry name" value="adh_short"/>
    <property type="match status" value="1"/>
</dbReference>
<dbReference type="PANTHER" id="PTHR43391">
    <property type="entry name" value="RETINOL DEHYDROGENASE-RELATED"/>
    <property type="match status" value="1"/>
</dbReference>
<evidence type="ECO:0000313" key="5">
    <source>
        <dbReference type="EMBL" id="REH37831.1"/>
    </source>
</evidence>
<evidence type="ECO:0000256" key="4">
    <source>
        <dbReference type="RuleBase" id="RU000363"/>
    </source>
</evidence>
<dbReference type="SUPFAM" id="SSF51735">
    <property type="entry name" value="NAD(P)-binding Rossmann-fold domains"/>
    <property type="match status" value="1"/>
</dbReference>
<comment type="similarity">
    <text evidence="1 4">Belongs to the short-chain dehydrogenases/reductases (SDR) family.</text>
</comment>
<keyword evidence="6" id="KW-1185">Reference proteome</keyword>
<dbReference type="PRINTS" id="PR00081">
    <property type="entry name" value="GDHRDH"/>
</dbReference>
<dbReference type="GO" id="GO:0016491">
    <property type="term" value="F:oxidoreductase activity"/>
    <property type="evidence" value="ECO:0007669"/>
    <property type="project" value="UniProtKB-KW"/>
</dbReference>
<reference evidence="5 6" key="1">
    <citation type="submission" date="2018-08" db="EMBL/GenBank/DDBJ databases">
        <title>Genomic Encyclopedia of Type Strains, Phase IV (KMG-IV): sequencing the most valuable type-strain genomes for metagenomic binning, comparative biology and taxonomic classification.</title>
        <authorList>
            <person name="Goeker M."/>
        </authorList>
    </citation>
    <scope>NUCLEOTIDE SEQUENCE [LARGE SCALE GENOMIC DNA]</scope>
    <source>
        <strain evidence="5 6">DSM 26022</strain>
    </source>
</reference>
<sequence length="294" mass="32054">MALDSQHFDQAVTYMSTVQRVFITGGASGLGRALALNYARAGWAVAIADVHDGRGAETLHELHELASSAGTPTAYAPQYFHADVRQEADLQAAADALDACWQGIDVLYNNAGVAQAGAIDDVPLSDWQWIIDINLLGVVRGCKIFTPSFKRQGSGHIVNIASMAGLLDVPRMASYNVTKAAVVALSGTLTHELMSDGIGVSVVCPSFFQTNLEDTMRATDAGLQKMMHKLLASGKLSADEVAQRIIEGVAKGQQYILPHESGERLWLMKRYLPNALYRYVFQRSMKRMKPRSQR</sequence>
<dbReference type="InterPro" id="IPR036291">
    <property type="entry name" value="NAD(P)-bd_dom_sf"/>
</dbReference>